<keyword evidence="1 2" id="KW-0732">Signal</keyword>
<dbReference type="InterPro" id="IPR044965">
    <property type="entry name" value="Glyco_hydro_17_plant"/>
</dbReference>
<sequence>MDNPKHFSFVLLLTVNCLLPTLISTDGPFVGVNIRTDVSNLLSSSDLVAFLQLQKITQIRLYVSDPEILKALAKTKIRVIVTCKCTQQSINGLTPVLTQLSQFLSRTQSLLRMNLYPYDVFVQNKGVHVFGRSGTPLHPEITSSVYVYELFNEDLRSPPISEANWGLSGSGNDTTNQTYCVANVGVDVKTLHTALDWACGPGRANCSEIQPGESWRSAGSCDFKGITLQEKGFSVTKIFVGEASISLVFKRNNGFFSLDIPCVKAP</sequence>
<dbReference type="SMART" id="SM00768">
    <property type="entry name" value="X8"/>
    <property type="match status" value="1"/>
</dbReference>
<protein>
    <recommendedName>
        <fullName evidence="3">X8 domain-containing protein</fullName>
    </recommendedName>
</protein>
<evidence type="ECO:0000313" key="5">
    <source>
        <dbReference type="Proteomes" id="UP001634393"/>
    </source>
</evidence>
<dbReference type="InterPro" id="IPR012946">
    <property type="entry name" value="X8"/>
</dbReference>
<feature type="domain" description="X8" evidence="3">
    <location>
        <begin position="178"/>
        <end position="239"/>
    </location>
</feature>
<dbReference type="Proteomes" id="UP001634393">
    <property type="component" value="Unassembled WGS sequence"/>
</dbReference>
<dbReference type="PANTHER" id="PTHR32227">
    <property type="entry name" value="GLUCAN ENDO-1,3-BETA-GLUCOSIDASE BG1-RELATED-RELATED"/>
    <property type="match status" value="1"/>
</dbReference>
<reference evidence="4 5" key="1">
    <citation type="submission" date="2024-12" db="EMBL/GenBank/DDBJ databases">
        <title>The unique morphological basis and parallel evolutionary history of personate flowers in Penstemon.</title>
        <authorList>
            <person name="Depatie T.H."/>
            <person name="Wessinger C.A."/>
        </authorList>
    </citation>
    <scope>NUCLEOTIDE SEQUENCE [LARGE SCALE GENOMIC DNA]</scope>
    <source>
        <strain evidence="4">WTNN_2</strain>
        <tissue evidence="4">Leaf</tissue>
    </source>
</reference>
<dbReference type="SUPFAM" id="SSF51445">
    <property type="entry name" value="(Trans)glycosidases"/>
    <property type="match status" value="1"/>
</dbReference>
<evidence type="ECO:0000259" key="3">
    <source>
        <dbReference type="SMART" id="SM00768"/>
    </source>
</evidence>
<proteinExistence type="predicted"/>
<feature type="chain" id="PRO_5044745744" description="X8 domain-containing protein" evidence="2">
    <location>
        <begin position="26"/>
        <end position="266"/>
    </location>
</feature>
<evidence type="ECO:0000256" key="2">
    <source>
        <dbReference type="SAM" id="SignalP"/>
    </source>
</evidence>
<gene>
    <name evidence="4" type="ORF">ACJIZ3_021466</name>
</gene>
<evidence type="ECO:0000256" key="1">
    <source>
        <dbReference type="ARBA" id="ARBA00022729"/>
    </source>
</evidence>
<dbReference type="EMBL" id="JBJXBP010000006">
    <property type="protein sequence ID" value="KAL3825437.1"/>
    <property type="molecule type" value="Genomic_DNA"/>
</dbReference>
<evidence type="ECO:0000313" key="4">
    <source>
        <dbReference type="EMBL" id="KAL3825437.1"/>
    </source>
</evidence>
<accession>A0ABD3SLH8</accession>
<organism evidence="4 5">
    <name type="scientific">Penstemon smallii</name>
    <dbReference type="NCBI Taxonomy" id="265156"/>
    <lineage>
        <taxon>Eukaryota</taxon>
        <taxon>Viridiplantae</taxon>
        <taxon>Streptophyta</taxon>
        <taxon>Embryophyta</taxon>
        <taxon>Tracheophyta</taxon>
        <taxon>Spermatophyta</taxon>
        <taxon>Magnoliopsida</taxon>
        <taxon>eudicotyledons</taxon>
        <taxon>Gunneridae</taxon>
        <taxon>Pentapetalae</taxon>
        <taxon>asterids</taxon>
        <taxon>lamiids</taxon>
        <taxon>Lamiales</taxon>
        <taxon>Plantaginaceae</taxon>
        <taxon>Cheloneae</taxon>
        <taxon>Penstemon</taxon>
    </lineage>
</organism>
<keyword evidence="5" id="KW-1185">Reference proteome</keyword>
<dbReference type="InterPro" id="IPR017853">
    <property type="entry name" value="GH"/>
</dbReference>
<dbReference type="AlphaFoldDB" id="A0ABD3SLH8"/>
<name>A0ABD3SLH8_9LAMI</name>
<dbReference type="Gene3D" id="3.20.20.80">
    <property type="entry name" value="Glycosidases"/>
    <property type="match status" value="2"/>
</dbReference>
<feature type="signal peptide" evidence="2">
    <location>
        <begin position="1"/>
        <end position="25"/>
    </location>
</feature>
<comment type="caution">
    <text evidence="4">The sequence shown here is derived from an EMBL/GenBank/DDBJ whole genome shotgun (WGS) entry which is preliminary data.</text>
</comment>